<sequence>MKVVESLNVTFDETPPPPKTPPLEDDELVEEEAIEKQTALAISTTEAEYVRAEKACQQALWMKQALVDYAI</sequence>
<gene>
    <name evidence="2" type="ORF">Tci_581151</name>
</gene>
<evidence type="ECO:0000313" key="2">
    <source>
        <dbReference type="EMBL" id="GFA09179.1"/>
    </source>
</evidence>
<feature type="non-terminal residue" evidence="2">
    <location>
        <position position="71"/>
    </location>
</feature>
<dbReference type="EMBL" id="BKCJ010367624">
    <property type="protein sequence ID" value="GFA09179.1"/>
    <property type="molecule type" value="Genomic_DNA"/>
</dbReference>
<accession>A0A699J4D7</accession>
<comment type="caution">
    <text evidence="2">The sequence shown here is derived from an EMBL/GenBank/DDBJ whole genome shotgun (WGS) entry which is preliminary data.</text>
</comment>
<proteinExistence type="predicted"/>
<name>A0A699J4D7_TANCI</name>
<reference evidence="2" key="1">
    <citation type="journal article" date="2019" name="Sci. Rep.">
        <title>Draft genome of Tanacetum cinerariifolium, the natural source of mosquito coil.</title>
        <authorList>
            <person name="Yamashiro T."/>
            <person name="Shiraishi A."/>
            <person name="Satake H."/>
            <person name="Nakayama K."/>
        </authorList>
    </citation>
    <scope>NUCLEOTIDE SEQUENCE</scope>
</reference>
<dbReference type="AlphaFoldDB" id="A0A699J4D7"/>
<feature type="region of interest" description="Disordered" evidence="1">
    <location>
        <begin position="1"/>
        <end position="24"/>
    </location>
</feature>
<protein>
    <submittedName>
        <fullName evidence="2">Retrovirus-related Pol polyprotein from transposon TNT 1-94</fullName>
    </submittedName>
</protein>
<organism evidence="2">
    <name type="scientific">Tanacetum cinerariifolium</name>
    <name type="common">Dalmatian daisy</name>
    <name type="synonym">Chrysanthemum cinerariifolium</name>
    <dbReference type="NCBI Taxonomy" id="118510"/>
    <lineage>
        <taxon>Eukaryota</taxon>
        <taxon>Viridiplantae</taxon>
        <taxon>Streptophyta</taxon>
        <taxon>Embryophyta</taxon>
        <taxon>Tracheophyta</taxon>
        <taxon>Spermatophyta</taxon>
        <taxon>Magnoliopsida</taxon>
        <taxon>eudicotyledons</taxon>
        <taxon>Gunneridae</taxon>
        <taxon>Pentapetalae</taxon>
        <taxon>asterids</taxon>
        <taxon>campanulids</taxon>
        <taxon>Asterales</taxon>
        <taxon>Asteraceae</taxon>
        <taxon>Asteroideae</taxon>
        <taxon>Anthemideae</taxon>
        <taxon>Anthemidinae</taxon>
        <taxon>Tanacetum</taxon>
    </lineage>
</organism>
<evidence type="ECO:0000256" key="1">
    <source>
        <dbReference type="SAM" id="MobiDB-lite"/>
    </source>
</evidence>